<evidence type="ECO:0000313" key="1">
    <source>
        <dbReference type="EMBL" id="UVF62372.1"/>
    </source>
</evidence>
<keyword evidence="2" id="KW-1185">Reference proteome</keyword>
<organism evidence="1 2">
    <name type="scientific">Nitrososphaeria virus YSH_174770</name>
    <dbReference type="NCBI Taxonomy" id="3071322"/>
    <lineage>
        <taxon>Viruses</taxon>
        <taxon>Duplodnaviria</taxon>
        <taxon>Heunggongvirae</taxon>
        <taxon>Uroviricota</taxon>
        <taxon>Caudoviricetes</taxon>
        <taxon>Juravirales</taxon>
        <taxon>Yangangviridae</taxon>
        <taxon>Senitvirus</taxon>
        <taxon>Senitvirus yangshanense</taxon>
    </lineage>
</organism>
<evidence type="ECO:0000313" key="2">
    <source>
        <dbReference type="Proteomes" id="UP001157003"/>
    </source>
</evidence>
<protein>
    <submittedName>
        <fullName evidence="1">Uncharacterized protein</fullName>
    </submittedName>
</protein>
<sequence>MRCHYATEINLYKAVIKIGDMAKELEELKGEDKE</sequence>
<accession>A0A976UAM5</accession>
<proteinExistence type="predicted"/>
<reference evidence="1 2" key="1">
    <citation type="submission" date="2022-05" db="EMBL/GenBank/DDBJ databases">
        <title>Diverse viruses of marine archaea discovered using metagenomics.</title>
        <authorList>
            <person name="Zhou Y."/>
        </authorList>
    </citation>
    <scope>NUCLEOTIDE SEQUENCE [LARGE SCALE GENOMIC DNA]</scope>
    <source>
        <strain evidence="1">YSH_174770</strain>
    </source>
</reference>
<dbReference type="Proteomes" id="UP001157003">
    <property type="component" value="Segment"/>
</dbReference>
<name>A0A976UAM5_9CAUD</name>
<dbReference type="EMBL" id="ON649700">
    <property type="protein sequence ID" value="UVF62372.1"/>
    <property type="molecule type" value="Genomic_DNA"/>
</dbReference>